<dbReference type="PANTHER" id="PTHR47870:SF1">
    <property type="entry name" value="CYTOCHROME C-TYPE BIOGENESIS PROTEIN CCMH"/>
    <property type="match status" value="1"/>
</dbReference>
<dbReference type="SUPFAM" id="SSF48452">
    <property type="entry name" value="TPR-like"/>
    <property type="match status" value="1"/>
</dbReference>
<proteinExistence type="predicted"/>
<organism evidence="7 8">
    <name type="scientific">Deefgea chitinilytica</name>
    <dbReference type="NCBI Taxonomy" id="570276"/>
    <lineage>
        <taxon>Bacteria</taxon>
        <taxon>Pseudomonadati</taxon>
        <taxon>Pseudomonadota</taxon>
        <taxon>Betaproteobacteria</taxon>
        <taxon>Neisseriales</taxon>
        <taxon>Chitinibacteraceae</taxon>
        <taxon>Deefgea</taxon>
    </lineage>
</organism>
<name>A0ABS2CC21_9NEIS</name>
<sequence length="289" mass="31827">MNAANFGLFTLLCAVMIVVTLLFLLWPLLRGRSQAGDIRQARYALHERILAELDDDLRDGRLSESDHHSAHQEAQARLISEMGTADSVAEKQLDLPAKKLAIILLTLIPLAAGGLYMQLGTPTALDPMTRQRPDIGPNEIAGMVKKLEARMALEPNDTKGWLMLARSYRAQARYAEAVTAYEKAWPELQKNAGELARFAGVLAIEKTSFAGRPTELLVKSLSINASEPDALMLAGSAAVERGDIAAAVEWWNKLLALLEPGSEDEVWLKEEIRLIKEKQHTTASSVQHQ</sequence>
<evidence type="ECO:0000256" key="4">
    <source>
        <dbReference type="ARBA" id="ARBA00022803"/>
    </source>
</evidence>
<keyword evidence="2" id="KW-0677">Repeat</keyword>
<dbReference type="InterPro" id="IPR011990">
    <property type="entry name" value="TPR-like_helical_dom_sf"/>
</dbReference>
<keyword evidence="5" id="KW-1133">Transmembrane helix</keyword>
<evidence type="ECO:0000313" key="7">
    <source>
        <dbReference type="EMBL" id="MBM5571691.1"/>
    </source>
</evidence>
<protein>
    <submittedName>
        <fullName evidence="7">C-type cytochrome biogenesis protein CcmI</fullName>
    </submittedName>
</protein>
<reference evidence="7 8" key="1">
    <citation type="submission" date="2019-11" db="EMBL/GenBank/DDBJ databases">
        <title>Novel Deefgea species.</title>
        <authorList>
            <person name="Han J.-H."/>
        </authorList>
    </citation>
    <scope>NUCLEOTIDE SEQUENCE [LARGE SCALE GENOMIC DNA]</scope>
    <source>
        <strain evidence="7 8">LMG 24817</strain>
    </source>
</reference>
<evidence type="ECO:0000256" key="3">
    <source>
        <dbReference type="ARBA" id="ARBA00022748"/>
    </source>
</evidence>
<dbReference type="EMBL" id="WOFE01000003">
    <property type="protein sequence ID" value="MBM5571691.1"/>
    <property type="molecule type" value="Genomic_DNA"/>
</dbReference>
<keyword evidence="3" id="KW-0201">Cytochrome c-type biogenesis</keyword>
<dbReference type="Pfam" id="PF23914">
    <property type="entry name" value="TPR_CcmH_CycH"/>
    <property type="match status" value="1"/>
</dbReference>
<feature type="domain" description="Cytochrome c-type biogenesis protein H TPR" evidence="6">
    <location>
        <begin position="131"/>
        <end position="263"/>
    </location>
</feature>
<dbReference type="NCBIfam" id="TIGR03142">
    <property type="entry name" value="cytochro_ccmI"/>
    <property type="match status" value="1"/>
</dbReference>
<evidence type="ECO:0000259" key="6">
    <source>
        <dbReference type="Pfam" id="PF23914"/>
    </source>
</evidence>
<keyword evidence="4" id="KW-0802">TPR repeat</keyword>
<dbReference type="Proteomes" id="UP001195660">
    <property type="component" value="Unassembled WGS sequence"/>
</dbReference>
<dbReference type="InterPro" id="IPR056413">
    <property type="entry name" value="TPR_CcmH_CycH"/>
</dbReference>
<dbReference type="Gene3D" id="1.25.40.10">
    <property type="entry name" value="Tetratricopeptide repeat domain"/>
    <property type="match status" value="1"/>
</dbReference>
<evidence type="ECO:0000256" key="5">
    <source>
        <dbReference type="SAM" id="Phobius"/>
    </source>
</evidence>
<dbReference type="InterPro" id="IPR017560">
    <property type="entry name" value="Cyt_c_biogenesis_CcmI"/>
</dbReference>
<keyword evidence="5" id="KW-0812">Transmembrane</keyword>
<evidence type="ECO:0000313" key="8">
    <source>
        <dbReference type="Proteomes" id="UP001195660"/>
    </source>
</evidence>
<comment type="subcellular location">
    <subcellularLocation>
        <location evidence="1">Cell envelope</location>
    </subcellularLocation>
</comment>
<comment type="caution">
    <text evidence="7">The sequence shown here is derived from an EMBL/GenBank/DDBJ whole genome shotgun (WGS) entry which is preliminary data.</text>
</comment>
<evidence type="ECO:0000256" key="1">
    <source>
        <dbReference type="ARBA" id="ARBA00004196"/>
    </source>
</evidence>
<dbReference type="PANTHER" id="PTHR47870">
    <property type="entry name" value="CYTOCHROME C-TYPE BIOGENESIS PROTEIN CCMH"/>
    <property type="match status" value="1"/>
</dbReference>
<dbReference type="RefSeq" id="WP_203571023.1">
    <property type="nucleotide sequence ID" value="NZ_WOFE01000003.1"/>
</dbReference>
<accession>A0ABS2CC21</accession>
<dbReference type="InterPro" id="IPR051263">
    <property type="entry name" value="C-type_cytochrome_biogenesis"/>
</dbReference>
<keyword evidence="5" id="KW-0472">Membrane</keyword>
<gene>
    <name evidence="7" type="primary">ccmI</name>
    <name evidence="7" type="ORF">GM173_08875</name>
</gene>
<feature type="transmembrane region" description="Helical" evidence="5">
    <location>
        <begin position="6"/>
        <end position="29"/>
    </location>
</feature>
<keyword evidence="8" id="KW-1185">Reference proteome</keyword>
<evidence type="ECO:0000256" key="2">
    <source>
        <dbReference type="ARBA" id="ARBA00022737"/>
    </source>
</evidence>